<evidence type="ECO:0000313" key="3">
    <source>
        <dbReference type="Proteomes" id="UP000316714"/>
    </source>
</evidence>
<keyword evidence="1" id="KW-0472">Membrane</keyword>
<sequence>MRTAAVVCFAMAALTGVVGVKNIIADADQATDTANLVGYVIGSLFLPFVFTIGGLAFWGKAKREREDADRG</sequence>
<organism evidence="2 3">
    <name type="scientific">Posidoniimonas corsicana</name>
    <dbReference type="NCBI Taxonomy" id="1938618"/>
    <lineage>
        <taxon>Bacteria</taxon>
        <taxon>Pseudomonadati</taxon>
        <taxon>Planctomycetota</taxon>
        <taxon>Planctomycetia</taxon>
        <taxon>Pirellulales</taxon>
        <taxon>Lacipirellulaceae</taxon>
        <taxon>Posidoniimonas</taxon>
    </lineage>
</organism>
<reference evidence="2 3" key="1">
    <citation type="submission" date="2019-02" db="EMBL/GenBank/DDBJ databases">
        <title>Deep-cultivation of Planctomycetes and their phenomic and genomic characterization uncovers novel biology.</title>
        <authorList>
            <person name="Wiegand S."/>
            <person name="Jogler M."/>
            <person name="Boedeker C."/>
            <person name="Pinto D."/>
            <person name="Vollmers J."/>
            <person name="Rivas-Marin E."/>
            <person name="Kohn T."/>
            <person name="Peeters S.H."/>
            <person name="Heuer A."/>
            <person name="Rast P."/>
            <person name="Oberbeckmann S."/>
            <person name="Bunk B."/>
            <person name="Jeske O."/>
            <person name="Meyerdierks A."/>
            <person name="Storesund J.E."/>
            <person name="Kallscheuer N."/>
            <person name="Luecker S."/>
            <person name="Lage O.M."/>
            <person name="Pohl T."/>
            <person name="Merkel B.J."/>
            <person name="Hornburger P."/>
            <person name="Mueller R.-W."/>
            <person name="Bruemmer F."/>
            <person name="Labrenz M."/>
            <person name="Spormann A.M."/>
            <person name="Op Den Camp H."/>
            <person name="Overmann J."/>
            <person name="Amann R."/>
            <person name="Jetten M.S.M."/>
            <person name="Mascher T."/>
            <person name="Medema M.H."/>
            <person name="Devos D.P."/>
            <person name="Kaster A.-K."/>
            <person name="Ovreas L."/>
            <person name="Rohde M."/>
            <person name="Galperin M.Y."/>
            <person name="Jogler C."/>
        </authorList>
    </citation>
    <scope>NUCLEOTIDE SEQUENCE [LARGE SCALE GENOMIC DNA]</scope>
    <source>
        <strain evidence="2 3">KOR34</strain>
    </source>
</reference>
<dbReference type="RefSeq" id="WP_146568306.1">
    <property type="nucleotide sequence ID" value="NZ_SIHJ01000004.1"/>
</dbReference>
<gene>
    <name evidence="2" type="ORF">KOR34_44910</name>
</gene>
<dbReference type="AlphaFoldDB" id="A0A5C5UXM7"/>
<keyword evidence="3" id="KW-1185">Reference proteome</keyword>
<keyword evidence="1" id="KW-0812">Transmembrane</keyword>
<evidence type="ECO:0000313" key="2">
    <source>
        <dbReference type="EMBL" id="TWT31116.1"/>
    </source>
</evidence>
<keyword evidence="1" id="KW-1133">Transmembrane helix</keyword>
<name>A0A5C5UXM7_9BACT</name>
<evidence type="ECO:0000256" key="1">
    <source>
        <dbReference type="SAM" id="Phobius"/>
    </source>
</evidence>
<protein>
    <submittedName>
        <fullName evidence="2">Uncharacterized protein</fullName>
    </submittedName>
</protein>
<feature type="transmembrane region" description="Helical" evidence="1">
    <location>
        <begin position="35"/>
        <end position="58"/>
    </location>
</feature>
<dbReference type="EMBL" id="SIHJ01000004">
    <property type="protein sequence ID" value="TWT31116.1"/>
    <property type="molecule type" value="Genomic_DNA"/>
</dbReference>
<comment type="caution">
    <text evidence="2">The sequence shown here is derived from an EMBL/GenBank/DDBJ whole genome shotgun (WGS) entry which is preliminary data.</text>
</comment>
<proteinExistence type="predicted"/>
<dbReference type="Proteomes" id="UP000316714">
    <property type="component" value="Unassembled WGS sequence"/>
</dbReference>
<accession>A0A5C5UXM7</accession>